<feature type="compositionally biased region" description="Low complexity" evidence="1">
    <location>
        <begin position="319"/>
        <end position="342"/>
    </location>
</feature>
<dbReference type="InterPro" id="IPR003870">
    <property type="entry name" value="DUF222"/>
</dbReference>
<feature type="compositionally biased region" description="Low complexity" evidence="1">
    <location>
        <begin position="363"/>
        <end position="373"/>
    </location>
</feature>
<dbReference type="Pfam" id="PF02720">
    <property type="entry name" value="DUF222"/>
    <property type="match status" value="2"/>
</dbReference>
<comment type="caution">
    <text evidence="3">The sequence shown here is derived from an EMBL/GenBank/DDBJ whole genome shotgun (WGS) entry which is preliminary data.</text>
</comment>
<feature type="region of interest" description="Disordered" evidence="1">
    <location>
        <begin position="308"/>
        <end position="373"/>
    </location>
</feature>
<name>A0A1X1RH97_MYCFA</name>
<feature type="domain" description="DUF222" evidence="2">
    <location>
        <begin position="382"/>
        <end position="433"/>
    </location>
</feature>
<proteinExistence type="predicted"/>
<sequence>MGNSAYADRDTVLAALAAAESAAAALAGCRLDGFTPEELLDVLARRQALAWAAPAFDHTLTAHLAATADPGVLGAASLKLVLAERLRISRRAAARRLAEAADLGPRTSLDGQPLEPRLPTLAAAVAAGAIGPEHVDIARDIYRQLPANLDPDYRQAAEADLAGLATQFAPEQYRTLAAHLLTILDPDGDYQERARRAQRGLTLGPQRRDGMSALRGTLTPEARATLEPILAKLAAPGMCNPNDEHPCVSGTPSQEQISADQRSAAQRGHDALIALSRAVLAAGDLGKLNGLPVTVVITTTLAELQTAAATHPDATPNWTTTNGNNAEENSSSNGGADSTGARAPGGNGGDGDTGGGAGGGSCPPGSAALGPAPALNPDNGWAITAGGTRVPMRDLLRMASHAYHYLSIFDGHGRALWLGRSKRLATADQRLVL</sequence>
<evidence type="ECO:0000259" key="2">
    <source>
        <dbReference type="Pfam" id="PF02720"/>
    </source>
</evidence>
<organism evidence="3 4">
    <name type="scientific">Mycolicibacterium fallax</name>
    <name type="common">Mycobacterium fallax</name>
    <dbReference type="NCBI Taxonomy" id="1793"/>
    <lineage>
        <taxon>Bacteria</taxon>
        <taxon>Bacillati</taxon>
        <taxon>Actinomycetota</taxon>
        <taxon>Actinomycetes</taxon>
        <taxon>Mycobacteriales</taxon>
        <taxon>Mycobacteriaceae</taxon>
        <taxon>Mycolicibacterium</taxon>
    </lineage>
</organism>
<dbReference type="RefSeq" id="WP_085093924.1">
    <property type="nucleotide sequence ID" value="NZ_LQOJ01000021.1"/>
</dbReference>
<evidence type="ECO:0000313" key="4">
    <source>
        <dbReference type="Proteomes" id="UP000193484"/>
    </source>
</evidence>
<evidence type="ECO:0000313" key="3">
    <source>
        <dbReference type="EMBL" id="ORV06295.1"/>
    </source>
</evidence>
<feature type="domain" description="DUF222" evidence="2">
    <location>
        <begin position="42"/>
        <end position="310"/>
    </location>
</feature>
<evidence type="ECO:0000256" key="1">
    <source>
        <dbReference type="SAM" id="MobiDB-lite"/>
    </source>
</evidence>
<feature type="compositionally biased region" description="Polar residues" evidence="1">
    <location>
        <begin position="250"/>
        <end position="264"/>
    </location>
</feature>
<reference evidence="3 4" key="1">
    <citation type="submission" date="2016-01" db="EMBL/GenBank/DDBJ databases">
        <title>The new phylogeny of the genus Mycobacterium.</title>
        <authorList>
            <person name="Tarcisio F."/>
            <person name="Conor M."/>
            <person name="Antonella G."/>
            <person name="Elisabetta G."/>
            <person name="Giulia F.S."/>
            <person name="Sara T."/>
            <person name="Anna F."/>
            <person name="Clotilde B."/>
            <person name="Roberto B."/>
            <person name="Veronica D.S."/>
            <person name="Fabio R."/>
            <person name="Monica P."/>
            <person name="Olivier J."/>
            <person name="Enrico T."/>
            <person name="Nicola S."/>
        </authorList>
    </citation>
    <scope>NUCLEOTIDE SEQUENCE [LARGE SCALE GENOMIC DNA]</scope>
    <source>
        <strain evidence="3 4">DSM 44179</strain>
    </source>
</reference>
<accession>A0A1X1RH97</accession>
<dbReference type="AlphaFoldDB" id="A0A1X1RH97"/>
<feature type="non-terminal residue" evidence="3">
    <location>
        <position position="433"/>
    </location>
</feature>
<dbReference type="STRING" id="1793.AWC04_05485"/>
<dbReference type="Proteomes" id="UP000193484">
    <property type="component" value="Unassembled WGS sequence"/>
</dbReference>
<dbReference type="EMBL" id="LQOJ01000021">
    <property type="protein sequence ID" value="ORV06295.1"/>
    <property type="molecule type" value="Genomic_DNA"/>
</dbReference>
<feature type="compositionally biased region" description="Gly residues" evidence="1">
    <location>
        <begin position="343"/>
        <end position="362"/>
    </location>
</feature>
<feature type="region of interest" description="Disordered" evidence="1">
    <location>
        <begin position="243"/>
        <end position="264"/>
    </location>
</feature>
<protein>
    <recommendedName>
        <fullName evidence="2">DUF222 domain-containing protein</fullName>
    </recommendedName>
</protein>
<keyword evidence="4" id="KW-1185">Reference proteome</keyword>
<gene>
    <name evidence="3" type="ORF">AWC04_05485</name>
</gene>